<feature type="signal peptide" evidence="1">
    <location>
        <begin position="1"/>
        <end position="23"/>
    </location>
</feature>
<accession>A0A379Z6Q3</accession>
<dbReference type="NCBIfam" id="TIGR02001">
    <property type="entry name" value="gcw_chp"/>
    <property type="match status" value="1"/>
</dbReference>
<gene>
    <name evidence="3" type="ORF">NCTC10738_01084</name>
    <name evidence="2" type="ORF">TUM17379_05420</name>
</gene>
<dbReference type="SUPFAM" id="SSF56935">
    <property type="entry name" value="Porins"/>
    <property type="match status" value="1"/>
</dbReference>
<evidence type="ECO:0000256" key="1">
    <source>
        <dbReference type="SAM" id="SignalP"/>
    </source>
</evidence>
<proteinExistence type="predicted"/>
<dbReference type="Pfam" id="PF09694">
    <property type="entry name" value="Gcw_chp"/>
    <property type="match status" value="1"/>
</dbReference>
<reference evidence="2" key="2">
    <citation type="submission" date="2021-05" db="EMBL/GenBank/DDBJ databases">
        <title>Molecular characterization for Shewanella algae harboring chromosomal blaOXA-55-like strains isolated from clinical and environment sample.</title>
        <authorList>
            <person name="Ohama Y."/>
            <person name="Aoki K."/>
            <person name="Harada S."/>
            <person name="Moriya K."/>
            <person name="Ishii Y."/>
            <person name="Tateda K."/>
        </authorList>
    </citation>
    <scope>NUCLEOTIDE SEQUENCE</scope>
    <source>
        <strain evidence="2">TUM17379</strain>
    </source>
</reference>
<dbReference type="InterPro" id="IPR010239">
    <property type="entry name" value="CHP02001"/>
</dbReference>
<dbReference type="EMBL" id="UGYO01000001">
    <property type="protein sequence ID" value="SUI56162.1"/>
    <property type="molecule type" value="Genomic_DNA"/>
</dbReference>
<accession>A0A3G4UKI0</accession>
<dbReference type="RefSeq" id="WP_028779648.1">
    <property type="nucleotide sequence ID" value="NZ_AP024610.1"/>
</dbReference>
<dbReference type="Proteomes" id="UP000254069">
    <property type="component" value="Unassembled WGS sequence"/>
</dbReference>
<sequence>MKHTKFSLSVIAGLLLVAGEAQAAVSGNIGAASNYLWRGTTQTDDSVAVQGGIDYSHDSGFYLGTWASNVDFGDDTSYELDFYGGYSGSIGEDFGYDISYLYYGYPDAEGDIDFGELALTLSWKWFELGYAKVVNAGDDVAAAPLDNKDLSYIHAGFSYPITETVTLTAHYGYSDGDVVQSWFGVSDYADYHLAISKETGIGSVSFMVADTDLPDDDAKIVLSYVYEFEF</sequence>
<organism evidence="3 4">
    <name type="scientific">Shewanella algae</name>
    <dbReference type="NCBI Taxonomy" id="38313"/>
    <lineage>
        <taxon>Bacteria</taxon>
        <taxon>Pseudomonadati</taxon>
        <taxon>Pseudomonadota</taxon>
        <taxon>Gammaproteobacteria</taxon>
        <taxon>Alteromonadales</taxon>
        <taxon>Shewanellaceae</taxon>
        <taxon>Shewanella</taxon>
    </lineage>
</organism>
<evidence type="ECO:0000313" key="2">
    <source>
        <dbReference type="EMBL" id="BCV43524.1"/>
    </source>
</evidence>
<dbReference type="Proteomes" id="UP000825078">
    <property type="component" value="Chromosome"/>
</dbReference>
<keyword evidence="4" id="KW-1185">Reference proteome</keyword>
<dbReference type="EMBL" id="AP024613">
    <property type="protein sequence ID" value="BCV43524.1"/>
    <property type="molecule type" value="Genomic_DNA"/>
</dbReference>
<keyword evidence="1" id="KW-0732">Signal</keyword>
<feature type="chain" id="PRO_5041540777" evidence="1">
    <location>
        <begin position="24"/>
        <end position="230"/>
    </location>
</feature>
<name>A0A379Z6Q3_9GAMM</name>
<dbReference type="KEGG" id="salg:BS332_10160"/>
<protein>
    <submittedName>
        <fullName evidence="3">Bacterial protein of uncharacterized function (Gcw_chp)</fullName>
    </submittedName>
</protein>
<dbReference type="AlphaFoldDB" id="A0A379Z6Q3"/>
<evidence type="ECO:0000313" key="3">
    <source>
        <dbReference type="EMBL" id="SUI56162.1"/>
    </source>
</evidence>
<reference evidence="3 4" key="1">
    <citation type="submission" date="2018-06" db="EMBL/GenBank/DDBJ databases">
        <authorList>
            <consortium name="Pathogen Informatics"/>
            <person name="Doyle S."/>
        </authorList>
    </citation>
    <scope>NUCLEOTIDE SEQUENCE [LARGE SCALE GENOMIC DNA]</scope>
    <source>
        <strain evidence="3 4">NCTC10738</strain>
    </source>
</reference>
<evidence type="ECO:0000313" key="4">
    <source>
        <dbReference type="Proteomes" id="UP000254069"/>
    </source>
</evidence>